<keyword evidence="2" id="KW-1185">Reference proteome</keyword>
<organism evidence="1 2">
    <name type="scientific">Chondrus crispus</name>
    <name type="common">Carrageen Irish moss</name>
    <name type="synonym">Polymorpha crispa</name>
    <dbReference type="NCBI Taxonomy" id="2769"/>
    <lineage>
        <taxon>Eukaryota</taxon>
        <taxon>Rhodophyta</taxon>
        <taxon>Florideophyceae</taxon>
        <taxon>Rhodymeniophycidae</taxon>
        <taxon>Gigartinales</taxon>
        <taxon>Gigartinaceae</taxon>
        <taxon>Chondrus</taxon>
    </lineage>
</organism>
<sequence>MGRRKLRYLSPERTGRSSIIISIFRKCSRETGVTELHCLRRLKYGCIWGWGMPTVEEGAIILPIFSPVVRESVANICCAIDTSRFEGNGDVILLSIIEVSLTSVCRPVRISLG</sequence>
<evidence type="ECO:0000313" key="2">
    <source>
        <dbReference type="Proteomes" id="UP000012073"/>
    </source>
</evidence>
<gene>
    <name evidence="1" type="ORF">CHC_T00000353001</name>
</gene>
<dbReference type="RefSeq" id="XP_005709894.1">
    <property type="nucleotide sequence ID" value="XM_005709837.1"/>
</dbReference>
<proteinExistence type="predicted"/>
<dbReference type="AlphaFoldDB" id="R7QQE8"/>
<dbReference type="KEGG" id="ccp:CHC_T00000353001"/>
<dbReference type="Gramene" id="CDF39600">
    <property type="protein sequence ID" value="CDF39600"/>
    <property type="gene ID" value="CHC_T00000353001"/>
</dbReference>
<name>R7QQE8_CHOCR</name>
<dbReference type="Proteomes" id="UP000012073">
    <property type="component" value="Unassembled WGS sequence"/>
</dbReference>
<dbReference type="GeneID" id="17317619"/>
<dbReference type="EMBL" id="HG002055">
    <property type="protein sequence ID" value="CDF39600.1"/>
    <property type="molecule type" value="Genomic_DNA"/>
</dbReference>
<accession>R7QQE8</accession>
<evidence type="ECO:0000313" key="1">
    <source>
        <dbReference type="EMBL" id="CDF39600.1"/>
    </source>
</evidence>
<reference evidence="2" key="1">
    <citation type="journal article" date="2013" name="Proc. Natl. Acad. Sci. U.S.A.">
        <title>Genome structure and metabolic features in the red seaweed Chondrus crispus shed light on evolution of the Archaeplastida.</title>
        <authorList>
            <person name="Collen J."/>
            <person name="Porcel B."/>
            <person name="Carre W."/>
            <person name="Ball S.G."/>
            <person name="Chaparro C."/>
            <person name="Tonon T."/>
            <person name="Barbeyron T."/>
            <person name="Michel G."/>
            <person name="Noel B."/>
            <person name="Valentin K."/>
            <person name="Elias M."/>
            <person name="Artiguenave F."/>
            <person name="Arun A."/>
            <person name="Aury J.M."/>
            <person name="Barbosa-Neto J.F."/>
            <person name="Bothwell J.H."/>
            <person name="Bouget F.Y."/>
            <person name="Brillet L."/>
            <person name="Cabello-Hurtado F."/>
            <person name="Capella-Gutierrez S."/>
            <person name="Charrier B."/>
            <person name="Cladiere L."/>
            <person name="Cock J.M."/>
            <person name="Coelho S.M."/>
            <person name="Colleoni C."/>
            <person name="Czjzek M."/>
            <person name="Da Silva C."/>
            <person name="Delage L."/>
            <person name="Denoeud F."/>
            <person name="Deschamps P."/>
            <person name="Dittami S.M."/>
            <person name="Gabaldon T."/>
            <person name="Gachon C.M."/>
            <person name="Groisillier A."/>
            <person name="Herve C."/>
            <person name="Jabbari K."/>
            <person name="Katinka M."/>
            <person name="Kloareg B."/>
            <person name="Kowalczyk N."/>
            <person name="Labadie K."/>
            <person name="Leblanc C."/>
            <person name="Lopez P.J."/>
            <person name="McLachlan D.H."/>
            <person name="Meslet-Cladiere L."/>
            <person name="Moustafa A."/>
            <person name="Nehr Z."/>
            <person name="Nyvall Collen P."/>
            <person name="Panaud O."/>
            <person name="Partensky F."/>
            <person name="Poulain J."/>
            <person name="Rensing S.A."/>
            <person name="Rousvoal S."/>
            <person name="Samson G."/>
            <person name="Symeonidi A."/>
            <person name="Weissenbach J."/>
            <person name="Zambounis A."/>
            <person name="Wincker P."/>
            <person name="Boyen C."/>
        </authorList>
    </citation>
    <scope>NUCLEOTIDE SEQUENCE [LARGE SCALE GENOMIC DNA]</scope>
    <source>
        <strain evidence="2">cv. Stackhouse</strain>
    </source>
</reference>
<protein>
    <submittedName>
        <fullName evidence="1">Uncharacterized protein</fullName>
    </submittedName>
</protein>